<accession>A0ACB6RDL2</accession>
<protein>
    <submittedName>
        <fullName evidence="1">Uncharacterized protein</fullName>
    </submittedName>
</protein>
<keyword evidence="2" id="KW-1185">Reference proteome</keyword>
<feature type="non-terminal residue" evidence="1">
    <location>
        <position position="1"/>
    </location>
</feature>
<dbReference type="EMBL" id="MU003494">
    <property type="protein sequence ID" value="KAF2476571.1"/>
    <property type="molecule type" value="Genomic_DNA"/>
</dbReference>
<organism evidence="1 2">
    <name type="scientific">Lindgomyces ingoldianus</name>
    <dbReference type="NCBI Taxonomy" id="673940"/>
    <lineage>
        <taxon>Eukaryota</taxon>
        <taxon>Fungi</taxon>
        <taxon>Dikarya</taxon>
        <taxon>Ascomycota</taxon>
        <taxon>Pezizomycotina</taxon>
        <taxon>Dothideomycetes</taxon>
        <taxon>Pleosporomycetidae</taxon>
        <taxon>Pleosporales</taxon>
        <taxon>Lindgomycetaceae</taxon>
        <taxon>Lindgomyces</taxon>
    </lineage>
</organism>
<feature type="non-terminal residue" evidence="1">
    <location>
        <position position="221"/>
    </location>
</feature>
<name>A0ACB6RDL2_9PLEO</name>
<comment type="caution">
    <text evidence="1">The sequence shown here is derived from an EMBL/GenBank/DDBJ whole genome shotgun (WGS) entry which is preliminary data.</text>
</comment>
<sequence length="221" mass="23799">LDPTSQRLSLILHVSIGPSPSPSLLPSLSLSKRTKPAAEECRGPPHPVLSRTVIRVRAASTQLCEPQLAPATTRPYCCDISILLLFISPPVAALLAFPSLAYAPASRFRPVPLPRCVCATSPLLIPPLPTKHQTTAHRDGDAPFPAALLCTSAVVSNYLSCARHRLLNASSLIRLWERPPLLRVILRLFGRSPKRRGSSALCRIRGDALTSLQVPLPAPTA</sequence>
<gene>
    <name evidence="1" type="ORF">BDR25DRAFT_331328</name>
</gene>
<proteinExistence type="predicted"/>
<dbReference type="Proteomes" id="UP000799755">
    <property type="component" value="Unassembled WGS sequence"/>
</dbReference>
<evidence type="ECO:0000313" key="1">
    <source>
        <dbReference type="EMBL" id="KAF2476571.1"/>
    </source>
</evidence>
<evidence type="ECO:0000313" key="2">
    <source>
        <dbReference type="Proteomes" id="UP000799755"/>
    </source>
</evidence>
<reference evidence="1" key="1">
    <citation type="journal article" date="2020" name="Stud. Mycol.">
        <title>101 Dothideomycetes genomes: a test case for predicting lifestyles and emergence of pathogens.</title>
        <authorList>
            <person name="Haridas S."/>
            <person name="Albert R."/>
            <person name="Binder M."/>
            <person name="Bloem J."/>
            <person name="Labutti K."/>
            <person name="Salamov A."/>
            <person name="Andreopoulos B."/>
            <person name="Baker S."/>
            <person name="Barry K."/>
            <person name="Bills G."/>
            <person name="Bluhm B."/>
            <person name="Cannon C."/>
            <person name="Castanera R."/>
            <person name="Culley D."/>
            <person name="Daum C."/>
            <person name="Ezra D."/>
            <person name="Gonzalez J."/>
            <person name="Henrissat B."/>
            <person name="Kuo A."/>
            <person name="Liang C."/>
            <person name="Lipzen A."/>
            <person name="Lutzoni F."/>
            <person name="Magnuson J."/>
            <person name="Mondo S."/>
            <person name="Nolan M."/>
            <person name="Ohm R."/>
            <person name="Pangilinan J."/>
            <person name="Park H.-J."/>
            <person name="Ramirez L."/>
            <person name="Alfaro M."/>
            <person name="Sun H."/>
            <person name="Tritt A."/>
            <person name="Yoshinaga Y."/>
            <person name="Zwiers L.-H."/>
            <person name="Turgeon B."/>
            <person name="Goodwin S."/>
            <person name="Spatafora J."/>
            <person name="Crous P."/>
            <person name="Grigoriev I."/>
        </authorList>
    </citation>
    <scope>NUCLEOTIDE SEQUENCE</scope>
    <source>
        <strain evidence="1">ATCC 200398</strain>
    </source>
</reference>